<proteinExistence type="predicted"/>
<accession>A0A158CPI6</accession>
<sequence length="78" mass="8730">MNLIETSFGVDPTPRRADGEYMAHAKITTPAVDGQGVQIIMSGDLAGFDEREDAIVFARTWAREWIDTYVQKATLQKQ</sequence>
<dbReference type="EMBL" id="FCOF02000036">
    <property type="protein sequence ID" value="SAK84242.1"/>
    <property type="molecule type" value="Genomic_DNA"/>
</dbReference>
<dbReference type="OrthoDB" id="9133485at2"/>
<gene>
    <name evidence="1" type="ORF">AWB75_05519</name>
</gene>
<name>A0A158CPI6_9BURK</name>
<evidence type="ECO:0000313" key="2">
    <source>
        <dbReference type="Proteomes" id="UP000054870"/>
    </source>
</evidence>
<protein>
    <submittedName>
        <fullName evidence="1">Uncharacterized protein</fullName>
    </submittedName>
</protein>
<reference evidence="1" key="1">
    <citation type="submission" date="2016-01" db="EMBL/GenBank/DDBJ databases">
        <authorList>
            <person name="Peeters C."/>
        </authorList>
    </citation>
    <scope>NUCLEOTIDE SEQUENCE [LARGE SCALE GENOMIC DNA]</scope>
    <source>
        <strain evidence="1">LMG 29318</strain>
    </source>
</reference>
<comment type="caution">
    <text evidence="1">The sequence shown here is derived from an EMBL/GenBank/DDBJ whole genome shotgun (WGS) entry which is preliminary data.</text>
</comment>
<evidence type="ECO:0000313" key="1">
    <source>
        <dbReference type="EMBL" id="SAK84242.1"/>
    </source>
</evidence>
<organism evidence="1 2">
    <name type="scientific">Caballeronia catudaia</name>
    <dbReference type="NCBI Taxonomy" id="1777136"/>
    <lineage>
        <taxon>Bacteria</taxon>
        <taxon>Pseudomonadati</taxon>
        <taxon>Pseudomonadota</taxon>
        <taxon>Betaproteobacteria</taxon>
        <taxon>Burkholderiales</taxon>
        <taxon>Burkholderiaceae</taxon>
        <taxon>Caballeronia</taxon>
    </lineage>
</organism>
<keyword evidence="2" id="KW-1185">Reference proteome</keyword>
<dbReference type="RefSeq" id="WP_061127218.1">
    <property type="nucleotide sequence ID" value="NZ_FCOF02000036.1"/>
</dbReference>
<dbReference type="Proteomes" id="UP000054870">
    <property type="component" value="Unassembled WGS sequence"/>
</dbReference>
<dbReference type="AlphaFoldDB" id="A0A158CPI6"/>